<protein>
    <recommendedName>
        <fullName evidence="1">Heterokaryon incompatibility domain-containing protein</fullName>
    </recommendedName>
</protein>
<evidence type="ECO:0000259" key="1">
    <source>
        <dbReference type="Pfam" id="PF06985"/>
    </source>
</evidence>
<accession>A0A4E9EBL1</accession>
<dbReference type="PANTHER" id="PTHR33112:SF10">
    <property type="entry name" value="TOL"/>
    <property type="match status" value="1"/>
</dbReference>
<dbReference type="PANTHER" id="PTHR33112">
    <property type="entry name" value="DOMAIN PROTEIN, PUTATIVE-RELATED"/>
    <property type="match status" value="1"/>
</dbReference>
<sequence>MPEGLLQPNHPTFIVDSTPHKLSRYFIQRAILPGGQETFNTVSDFKDLSRSNPVVCFKGECSWASPFYIRVCFKQQDSAFPNIADGANAAKDHHHSTCLSQQPRIGAPTTSPDESLEKLRIWLNNCTNDHKYCLQSINPVFFPTRVIDTQNIENGTVNLRDKTRICTEKTFSSYWTLSHRWGDPAKVLQLYKGNTKTGTISNEKHFRNGIGLHEISPTFRDAVQLVHKMGYRYIWIDSLCIFQDSPSDWEVEASLMNDVYGNSFCNISAIRSSYDASLGLFGQRIVDPRTFEPFSVDAEFPVDGNRRLENCRISYNSLFTNDVNNSPLSSRGWVVQERFLARRIIHFTRTQLYWECLEVTRCEEDPDNQRGLMETDEQTKEYREMREYKATLRKIIREVDFKEFGASREGGTPFRIPWPTPRECWRLMVQTYSSCDLTQRGDILIAILGVAKRFDEFYPNDKYMMGLWKEALHTDLTWESNASEGAPVKRDTSLAPSWSWASLTGGKITVPAARQVYGGEAASHIEFVDARAEPGHSDNILEIDIKATFYFFRKRDNSEEYDFFADEAMSRHAFCGIVDIKFDTGEIVLAHRKAGYKGICISAHSGYQGHGMFHAVFLIIKHVSGSTYRRIGKLSRSSTGWSTGNDKVLITLV</sequence>
<dbReference type="InterPro" id="IPR010730">
    <property type="entry name" value="HET"/>
</dbReference>
<dbReference type="AlphaFoldDB" id="A0A4E9EBL1"/>
<name>A0A4E9EBL1_GIBZA</name>
<evidence type="ECO:0000313" key="2">
    <source>
        <dbReference type="EMBL" id="VIO54271.1"/>
    </source>
</evidence>
<dbReference type="EMBL" id="CAAKMV010000088">
    <property type="protein sequence ID" value="VIO54271.1"/>
    <property type="molecule type" value="Genomic_DNA"/>
</dbReference>
<organism evidence="2">
    <name type="scientific">Gibberella zeae</name>
    <name type="common">Wheat head blight fungus</name>
    <name type="synonym">Fusarium graminearum</name>
    <dbReference type="NCBI Taxonomy" id="5518"/>
    <lineage>
        <taxon>Eukaryota</taxon>
        <taxon>Fungi</taxon>
        <taxon>Dikarya</taxon>
        <taxon>Ascomycota</taxon>
        <taxon>Pezizomycotina</taxon>
        <taxon>Sordariomycetes</taxon>
        <taxon>Hypocreomycetidae</taxon>
        <taxon>Hypocreales</taxon>
        <taxon>Nectriaceae</taxon>
        <taxon>Fusarium</taxon>
    </lineage>
</organism>
<gene>
    <name evidence="2" type="ORF">FUG_LOCUS114816</name>
</gene>
<reference evidence="2" key="1">
    <citation type="submission" date="2019-04" db="EMBL/GenBank/DDBJ databases">
        <authorList>
            <person name="Melise S."/>
            <person name="Noan J."/>
            <person name="Okalmin O."/>
        </authorList>
    </citation>
    <scope>NUCLEOTIDE SEQUENCE</scope>
    <source>
        <strain evidence="2">FN9</strain>
    </source>
</reference>
<dbReference type="Pfam" id="PF06985">
    <property type="entry name" value="HET"/>
    <property type="match status" value="1"/>
</dbReference>
<proteinExistence type="predicted"/>
<feature type="domain" description="Heterokaryon incompatibility" evidence="1">
    <location>
        <begin position="174"/>
        <end position="337"/>
    </location>
</feature>